<dbReference type="SUPFAM" id="SSF52467">
    <property type="entry name" value="DHS-like NAD/FAD-binding domain"/>
    <property type="match status" value="1"/>
</dbReference>
<gene>
    <name evidence="1" type="ORF">ANCDUO_13273</name>
</gene>
<evidence type="ECO:0000313" key="2">
    <source>
        <dbReference type="Proteomes" id="UP000054047"/>
    </source>
</evidence>
<accession>A0A0C2D3A1</accession>
<sequence>MAESGDVLEDLSIAQGAVLVKSCEVPQDATEVNAMLDAREKEQSDEKRGHFFPYPEKRPIPSCTIFLGYTSNLVSSGLREFERLCEGKLQKSYMSSLLVPMCMIESSEAGTHERFTPLTSDG</sequence>
<dbReference type="Gene3D" id="3.40.910.10">
    <property type="entry name" value="Deoxyhypusine synthase"/>
    <property type="match status" value="1"/>
</dbReference>
<dbReference type="AlphaFoldDB" id="A0A0C2D3A1"/>
<dbReference type="OrthoDB" id="294378at2759"/>
<keyword evidence="2" id="KW-1185">Reference proteome</keyword>
<dbReference type="Proteomes" id="UP000054047">
    <property type="component" value="Unassembled WGS sequence"/>
</dbReference>
<protein>
    <submittedName>
        <fullName evidence="1">Uncharacterized protein</fullName>
    </submittedName>
</protein>
<reference evidence="1 2" key="1">
    <citation type="submission" date="2013-12" db="EMBL/GenBank/DDBJ databases">
        <title>Draft genome of the parsitic nematode Ancylostoma duodenale.</title>
        <authorList>
            <person name="Mitreva M."/>
        </authorList>
    </citation>
    <scope>NUCLEOTIDE SEQUENCE [LARGE SCALE GENOMIC DNA]</scope>
    <source>
        <strain evidence="1 2">Zhejiang</strain>
    </source>
</reference>
<dbReference type="InterPro" id="IPR029035">
    <property type="entry name" value="DHS-like_NAD/FAD-binding_dom"/>
</dbReference>
<dbReference type="InterPro" id="IPR036982">
    <property type="entry name" value="Deoxyhypusine_synthase_sf"/>
</dbReference>
<dbReference type="EMBL" id="KN735582">
    <property type="protein sequence ID" value="KIH56547.1"/>
    <property type="molecule type" value="Genomic_DNA"/>
</dbReference>
<organism evidence="1 2">
    <name type="scientific">Ancylostoma duodenale</name>
    <dbReference type="NCBI Taxonomy" id="51022"/>
    <lineage>
        <taxon>Eukaryota</taxon>
        <taxon>Metazoa</taxon>
        <taxon>Ecdysozoa</taxon>
        <taxon>Nematoda</taxon>
        <taxon>Chromadorea</taxon>
        <taxon>Rhabditida</taxon>
        <taxon>Rhabditina</taxon>
        <taxon>Rhabditomorpha</taxon>
        <taxon>Strongyloidea</taxon>
        <taxon>Ancylostomatidae</taxon>
        <taxon>Ancylostomatinae</taxon>
        <taxon>Ancylostoma</taxon>
    </lineage>
</organism>
<name>A0A0C2D3A1_9BILA</name>
<proteinExistence type="predicted"/>
<evidence type="ECO:0000313" key="1">
    <source>
        <dbReference type="EMBL" id="KIH56547.1"/>
    </source>
</evidence>